<accession>G0TT65</accession>
<evidence type="ECO:0000256" key="1">
    <source>
        <dbReference type="ARBA" id="ARBA00009078"/>
    </source>
</evidence>
<dbReference type="GO" id="GO:0030688">
    <property type="term" value="C:preribosome, small subunit precursor"/>
    <property type="evidence" value="ECO:0007669"/>
    <property type="project" value="TreeGrafter"/>
</dbReference>
<name>G0TT65_TRYVY</name>
<proteinExistence type="inferred from homology"/>
<protein>
    <submittedName>
        <fullName evidence="3">Uncharacterized protein</fullName>
    </submittedName>
</protein>
<evidence type="ECO:0000313" key="3">
    <source>
        <dbReference type="EMBL" id="CCC47146.1"/>
    </source>
</evidence>
<dbReference type="AlphaFoldDB" id="G0TT65"/>
<comment type="similarity">
    <text evidence="1">Belongs to the LTV1 family.</text>
</comment>
<dbReference type="VEuPathDB" id="TriTrypDB:TvY486_0303260"/>
<dbReference type="GO" id="GO:0005829">
    <property type="term" value="C:cytosol"/>
    <property type="evidence" value="ECO:0007669"/>
    <property type="project" value="TreeGrafter"/>
</dbReference>
<dbReference type="GO" id="GO:0005634">
    <property type="term" value="C:nucleus"/>
    <property type="evidence" value="ECO:0007669"/>
    <property type="project" value="TreeGrafter"/>
</dbReference>
<reference evidence="3" key="1">
    <citation type="journal article" date="2012" name="Proc. Natl. Acad. Sci. U.S.A.">
        <title>Antigenic diversity is generated by distinct evolutionary mechanisms in African trypanosome species.</title>
        <authorList>
            <person name="Jackson A.P."/>
            <person name="Berry A."/>
            <person name="Aslett M."/>
            <person name="Allison H.C."/>
            <person name="Burton P."/>
            <person name="Vavrova-Anderson J."/>
            <person name="Brown R."/>
            <person name="Browne H."/>
            <person name="Corton N."/>
            <person name="Hauser H."/>
            <person name="Gamble J."/>
            <person name="Gilderthorp R."/>
            <person name="Marcello L."/>
            <person name="McQuillan J."/>
            <person name="Otto T.D."/>
            <person name="Quail M.A."/>
            <person name="Sanders M.J."/>
            <person name="van Tonder A."/>
            <person name="Ginger M.L."/>
            <person name="Field M.C."/>
            <person name="Barry J.D."/>
            <person name="Hertz-Fowler C."/>
            <person name="Berriman M."/>
        </authorList>
    </citation>
    <scope>NUCLEOTIDE SEQUENCE</scope>
    <source>
        <strain evidence="3">Y486</strain>
    </source>
</reference>
<evidence type="ECO:0000256" key="2">
    <source>
        <dbReference type="SAM" id="MobiDB-lite"/>
    </source>
</evidence>
<dbReference type="PANTHER" id="PTHR21531:SF0">
    <property type="entry name" value="PROTEIN LTV1 HOMOLOG"/>
    <property type="match status" value="1"/>
</dbReference>
<gene>
    <name evidence="3" type="ORF">TVY486_0303260</name>
</gene>
<dbReference type="GO" id="GO:0042274">
    <property type="term" value="P:ribosomal small subunit biogenesis"/>
    <property type="evidence" value="ECO:0007669"/>
    <property type="project" value="InterPro"/>
</dbReference>
<dbReference type="EMBL" id="HE573019">
    <property type="protein sequence ID" value="CCC47146.1"/>
    <property type="molecule type" value="Genomic_DNA"/>
</dbReference>
<organism evidence="3">
    <name type="scientific">Trypanosoma vivax (strain Y486)</name>
    <dbReference type="NCBI Taxonomy" id="1055687"/>
    <lineage>
        <taxon>Eukaryota</taxon>
        <taxon>Discoba</taxon>
        <taxon>Euglenozoa</taxon>
        <taxon>Kinetoplastea</taxon>
        <taxon>Metakinetoplastina</taxon>
        <taxon>Trypanosomatida</taxon>
        <taxon>Trypanosomatidae</taxon>
        <taxon>Trypanosoma</taxon>
        <taxon>Duttonella</taxon>
    </lineage>
</organism>
<dbReference type="GO" id="GO:0000056">
    <property type="term" value="P:ribosomal small subunit export from nucleus"/>
    <property type="evidence" value="ECO:0007669"/>
    <property type="project" value="TreeGrafter"/>
</dbReference>
<dbReference type="InterPro" id="IPR007307">
    <property type="entry name" value="Ltv1"/>
</dbReference>
<feature type="region of interest" description="Disordered" evidence="2">
    <location>
        <begin position="75"/>
        <end position="105"/>
    </location>
</feature>
<sequence length="448" mass="50479">MPPKRPKGVTFKLVHQPYEDPDSQNGTRAVMVEESVLRQNLPGVEARRVAHKPRAKRGDENGVVSISDLAREWASRGESDDDACLSDMDVRNSGEGEVGSDSDGELFDDQEETEVTDDFLRELVYGGDGDVVCNSDHLANTEVVGTVAEVVMPRHDTVKRAIDRQFTQIMREFNVDALLNDAGIDDPRTHGPLEVNQYFRALEEFVVDRAGIDYTTAEPLRNKGLIHKLKSLASEACTDMSSSGEVYGTTVLPDRKARFVADYQRETEAIRQAAVERLKKRQDVSEPDEEEAVVKLNGMEKQREEVEVYVTRNIGDRTNRLDCETAVSVYSTYFNQPNVIRAPEAGKKQKARKGVVQSSTSSAVPECVEMRDEGDGDGGPIPRELVVPKRVDDESREEKRLRKKLVKELQRERRIKKRELRDAYKAIEADEAKRAKESQTAKRTMHFL</sequence>
<feature type="region of interest" description="Disordered" evidence="2">
    <location>
        <begin position="43"/>
        <end position="63"/>
    </location>
</feature>
<dbReference type="PANTHER" id="PTHR21531">
    <property type="entry name" value="LOW-TEMPERATURE VIABILITY PROTEIN LTV1-RELATED"/>
    <property type="match status" value="1"/>
</dbReference>